<proteinExistence type="inferred from homology"/>
<evidence type="ECO:0000256" key="13">
    <source>
        <dbReference type="ARBA" id="ARBA00023157"/>
    </source>
</evidence>
<evidence type="ECO:0000256" key="2">
    <source>
        <dbReference type="ARBA" id="ARBA00004691"/>
    </source>
</evidence>
<name>A0ABZ2J9Y7_9CHLR</name>
<evidence type="ECO:0000313" key="18">
    <source>
        <dbReference type="Proteomes" id="UP001375370"/>
    </source>
</evidence>
<dbReference type="PANTHER" id="PTHR36701">
    <property type="entry name" value="EPOXYQUEUOSINE REDUCTASE QUEH"/>
    <property type="match status" value="1"/>
</dbReference>
<evidence type="ECO:0000256" key="10">
    <source>
        <dbReference type="ARBA" id="ARBA00023002"/>
    </source>
</evidence>
<evidence type="ECO:0000256" key="8">
    <source>
        <dbReference type="ARBA" id="ARBA00022723"/>
    </source>
</evidence>
<sequence length="193" mass="22562">MNCPRLLVHCCCVHCSAYTLQYWREQGYDVTAYWYNPNIHPNKEHQQRLESLGAYLKGKSIELIWENDYNPADYYAAIGNRGENRCIGCYSIRLVKTREYAEGAGYDGFTSSLLISLQQDHQSVIDQALRATGETGSRFKYADIRKSYSESRRMTKQRPWLYRQTYCGCSFSEAEAAAKLRYKEFLQRDERQP</sequence>
<evidence type="ECO:0000256" key="11">
    <source>
        <dbReference type="ARBA" id="ARBA00023004"/>
    </source>
</evidence>
<comment type="function">
    <text evidence="1">Catalyzes the conversion of epoxyqueuosine (oQ) to queuosine (Q), which is a hypermodified base found in the wobble positions of tRNA(Asp), tRNA(Asn), tRNA(His) and tRNA(Tyr).</text>
</comment>
<dbReference type="Pfam" id="PF02677">
    <property type="entry name" value="QueH"/>
    <property type="match status" value="1"/>
</dbReference>
<protein>
    <recommendedName>
        <fullName evidence="5">Epoxyqueuosine reductase QueH</fullName>
        <ecNumber evidence="4">1.17.99.6</ecNumber>
    </recommendedName>
    <alternativeName>
        <fullName evidence="15">Queuosine biosynthesis protein QueH</fullName>
    </alternativeName>
</protein>
<keyword evidence="8" id="KW-0479">Metal-binding</keyword>
<keyword evidence="10" id="KW-0560">Oxidoreductase</keyword>
<dbReference type="Proteomes" id="UP001375370">
    <property type="component" value="Chromosome"/>
</dbReference>
<gene>
    <name evidence="17" type="ORF">V8247_08040</name>
</gene>
<dbReference type="PANTHER" id="PTHR36701:SF1">
    <property type="entry name" value="EPOXYQUEUOSINE REDUCTASE QUEH"/>
    <property type="match status" value="1"/>
</dbReference>
<reference evidence="17 18" key="1">
    <citation type="submission" date="2024-03" db="EMBL/GenBank/DDBJ databases">
        <title>A Dehalogenimonas Isolated from Estuarine Sediments Dihaloeliminates Chlorinated Alkanes.</title>
        <authorList>
            <person name="Yang Y."/>
            <person name="Wang H."/>
        </authorList>
    </citation>
    <scope>NUCLEOTIDE SEQUENCE [LARGE SCALE GENOMIC DNA]</scope>
    <source>
        <strain evidence="17 18">W</strain>
    </source>
</reference>
<keyword evidence="9" id="KW-0671">Queuosine biosynthesis</keyword>
<keyword evidence="14" id="KW-0676">Redox-active center</keyword>
<dbReference type="EC" id="1.17.99.6" evidence="4"/>
<comment type="similarity">
    <text evidence="3">Belongs to the QueH family.</text>
</comment>
<comment type="catalytic activity">
    <reaction evidence="16">
        <text>epoxyqueuosine(34) in tRNA + AH2 = queuosine(34) in tRNA + A + H2O</text>
        <dbReference type="Rhea" id="RHEA:32159"/>
        <dbReference type="Rhea" id="RHEA-COMP:18571"/>
        <dbReference type="Rhea" id="RHEA-COMP:18582"/>
        <dbReference type="ChEBI" id="CHEBI:13193"/>
        <dbReference type="ChEBI" id="CHEBI:15377"/>
        <dbReference type="ChEBI" id="CHEBI:17499"/>
        <dbReference type="ChEBI" id="CHEBI:194431"/>
        <dbReference type="ChEBI" id="CHEBI:194443"/>
        <dbReference type="EC" id="1.17.99.6"/>
    </reaction>
</comment>
<evidence type="ECO:0000256" key="5">
    <source>
        <dbReference type="ARBA" id="ARBA00016895"/>
    </source>
</evidence>
<evidence type="ECO:0000256" key="4">
    <source>
        <dbReference type="ARBA" id="ARBA00012622"/>
    </source>
</evidence>
<evidence type="ECO:0000256" key="14">
    <source>
        <dbReference type="ARBA" id="ARBA00023284"/>
    </source>
</evidence>
<keyword evidence="6" id="KW-0004">4Fe-4S</keyword>
<dbReference type="InterPro" id="IPR003828">
    <property type="entry name" value="QueH"/>
</dbReference>
<evidence type="ECO:0000313" key="17">
    <source>
        <dbReference type="EMBL" id="WWX25200.1"/>
    </source>
</evidence>
<evidence type="ECO:0000256" key="3">
    <source>
        <dbReference type="ARBA" id="ARBA00008207"/>
    </source>
</evidence>
<evidence type="ECO:0000256" key="9">
    <source>
        <dbReference type="ARBA" id="ARBA00022785"/>
    </source>
</evidence>
<keyword evidence="13" id="KW-1015">Disulfide bond</keyword>
<evidence type="ECO:0000256" key="6">
    <source>
        <dbReference type="ARBA" id="ARBA00022485"/>
    </source>
</evidence>
<evidence type="ECO:0000256" key="1">
    <source>
        <dbReference type="ARBA" id="ARBA00002268"/>
    </source>
</evidence>
<evidence type="ECO:0000256" key="12">
    <source>
        <dbReference type="ARBA" id="ARBA00023014"/>
    </source>
</evidence>
<keyword evidence="11" id="KW-0408">Iron</keyword>
<keyword evidence="12" id="KW-0411">Iron-sulfur</keyword>
<comment type="pathway">
    <text evidence="2">tRNA modification; tRNA-queuosine biosynthesis.</text>
</comment>
<evidence type="ECO:0000256" key="16">
    <source>
        <dbReference type="ARBA" id="ARBA00047415"/>
    </source>
</evidence>
<evidence type="ECO:0000256" key="15">
    <source>
        <dbReference type="ARBA" id="ARBA00031446"/>
    </source>
</evidence>
<organism evidence="17 18">
    <name type="scientific">Candidatus Dehalogenimonas loeffleri</name>
    <dbReference type="NCBI Taxonomy" id="3127115"/>
    <lineage>
        <taxon>Bacteria</taxon>
        <taxon>Bacillati</taxon>
        <taxon>Chloroflexota</taxon>
        <taxon>Dehalococcoidia</taxon>
        <taxon>Dehalococcoidales</taxon>
        <taxon>Dehalococcoidaceae</taxon>
        <taxon>Dehalogenimonas</taxon>
    </lineage>
</organism>
<accession>A0ABZ2J9Y7</accession>
<keyword evidence="7" id="KW-0819">tRNA processing</keyword>
<dbReference type="RefSeq" id="WP_338737340.1">
    <property type="nucleotide sequence ID" value="NZ_CP146612.1"/>
</dbReference>
<evidence type="ECO:0000256" key="7">
    <source>
        <dbReference type="ARBA" id="ARBA00022694"/>
    </source>
</evidence>
<keyword evidence="18" id="KW-1185">Reference proteome</keyword>
<dbReference type="EMBL" id="CP146612">
    <property type="protein sequence ID" value="WWX25200.1"/>
    <property type="molecule type" value="Genomic_DNA"/>
</dbReference>